<evidence type="ECO:0000259" key="13">
    <source>
        <dbReference type="PROSITE" id="PS50885"/>
    </source>
</evidence>
<comment type="subcellular location">
    <subcellularLocation>
        <location evidence="2">Membrane</location>
    </subcellularLocation>
</comment>
<dbReference type="Pfam" id="PF00672">
    <property type="entry name" value="HAMP"/>
    <property type="match status" value="1"/>
</dbReference>
<dbReference type="CDD" id="cd00082">
    <property type="entry name" value="HisKA"/>
    <property type="match status" value="1"/>
</dbReference>
<keyword evidence="6 11" id="KW-0812">Transmembrane</keyword>
<dbReference type="Pfam" id="PF00512">
    <property type="entry name" value="HisKA"/>
    <property type="match status" value="1"/>
</dbReference>
<keyword evidence="8 11" id="KW-1133">Transmembrane helix</keyword>
<evidence type="ECO:0000256" key="1">
    <source>
        <dbReference type="ARBA" id="ARBA00000085"/>
    </source>
</evidence>
<keyword evidence="4" id="KW-0597">Phosphoprotein</keyword>
<dbReference type="PRINTS" id="PR00344">
    <property type="entry name" value="BCTRLSENSOR"/>
</dbReference>
<evidence type="ECO:0000256" key="3">
    <source>
        <dbReference type="ARBA" id="ARBA00012438"/>
    </source>
</evidence>
<dbReference type="PROSITE" id="PS50885">
    <property type="entry name" value="HAMP"/>
    <property type="match status" value="1"/>
</dbReference>
<dbReference type="CDD" id="cd00075">
    <property type="entry name" value="HATPase"/>
    <property type="match status" value="1"/>
</dbReference>
<dbReference type="EMBL" id="CP042467">
    <property type="protein sequence ID" value="QED26723.1"/>
    <property type="molecule type" value="Genomic_DNA"/>
</dbReference>
<evidence type="ECO:0000313" key="15">
    <source>
        <dbReference type="Proteomes" id="UP000321595"/>
    </source>
</evidence>
<dbReference type="PANTHER" id="PTHR45436:SF8">
    <property type="entry name" value="HISTIDINE KINASE"/>
    <property type="match status" value="1"/>
</dbReference>
<evidence type="ECO:0000256" key="6">
    <source>
        <dbReference type="ARBA" id="ARBA00022692"/>
    </source>
</evidence>
<keyword evidence="9" id="KW-0902">Two-component regulatory system</keyword>
<dbReference type="InterPro" id="IPR036890">
    <property type="entry name" value="HATPase_C_sf"/>
</dbReference>
<dbReference type="GO" id="GO:0005886">
    <property type="term" value="C:plasma membrane"/>
    <property type="evidence" value="ECO:0007669"/>
    <property type="project" value="TreeGrafter"/>
</dbReference>
<proteinExistence type="predicted"/>
<dbReference type="GO" id="GO:0000155">
    <property type="term" value="F:phosphorelay sensor kinase activity"/>
    <property type="evidence" value="ECO:0007669"/>
    <property type="project" value="InterPro"/>
</dbReference>
<organism evidence="14 15">
    <name type="scientific">Microvenator marinus</name>
    <dbReference type="NCBI Taxonomy" id="2600177"/>
    <lineage>
        <taxon>Bacteria</taxon>
        <taxon>Deltaproteobacteria</taxon>
        <taxon>Bradymonadales</taxon>
        <taxon>Microvenatoraceae</taxon>
        <taxon>Microvenator</taxon>
    </lineage>
</organism>
<evidence type="ECO:0000259" key="12">
    <source>
        <dbReference type="PROSITE" id="PS50109"/>
    </source>
</evidence>
<dbReference type="InterPro" id="IPR004358">
    <property type="entry name" value="Sig_transdc_His_kin-like_C"/>
</dbReference>
<evidence type="ECO:0000313" key="14">
    <source>
        <dbReference type="EMBL" id="QED26723.1"/>
    </source>
</evidence>
<feature type="domain" description="Histidine kinase" evidence="12">
    <location>
        <begin position="236"/>
        <end position="441"/>
    </location>
</feature>
<evidence type="ECO:0000256" key="2">
    <source>
        <dbReference type="ARBA" id="ARBA00004370"/>
    </source>
</evidence>
<evidence type="ECO:0000256" key="11">
    <source>
        <dbReference type="SAM" id="Phobius"/>
    </source>
</evidence>
<dbReference type="InterPro" id="IPR003660">
    <property type="entry name" value="HAMP_dom"/>
</dbReference>
<sequence>MWWTRTSSVFRSDAARFALTYLLVFVGSVAGLGVLTYQTIKDAMENALRERVEAEVKQLVGDYEDEGLVELRHDIRERLDVSVANRLRYSVQGPEGRVIFDELLPLEERGWTHVYGKDGGSILVWSEDLQDGYVLAVGADLGEIESLSVATQQRFGVVLGLTVLLGLLGGYLLLRRSRSRLEAFRETAEKVGGGEFKERLERDEQDADLDALASIMNQMLERIERLVENTRRVGSNLAHDLRTPLTRLRHELEELAEQDSMDRERVETAIRHLDESLAVFNAILRIAEIESGARKSSFQDFDLSAELVKLAEVYEPSFDESGFEFTWSVESSKQLRGDRTLVAQSVANLLENALRHGASPVELRLKDVGARVELSVSDRGPGIPEADREQVLKPFFRRDESRTTPGSGLGLSLVRAVAELHDAELVLQDNGPGLVVKLIWS</sequence>
<feature type="domain" description="HAMP" evidence="13">
    <location>
        <begin position="175"/>
        <end position="228"/>
    </location>
</feature>
<protein>
    <recommendedName>
        <fullName evidence="3">histidine kinase</fullName>
        <ecNumber evidence="3">2.7.13.3</ecNumber>
    </recommendedName>
</protein>
<dbReference type="OrthoDB" id="9813151at2"/>
<feature type="transmembrane region" description="Helical" evidence="11">
    <location>
        <begin position="21"/>
        <end position="40"/>
    </location>
</feature>
<dbReference type="PANTHER" id="PTHR45436">
    <property type="entry name" value="SENSOR HISTIDINE KINASE YKOH"/>
    <property type="match status" value="1"/>
</dbReference>
<reference evidence="14 15" key="1">
    <citation type="submission" date="2019-08" db="EMBL/GenBank/DDBJ databases">
        <authorList>
            <person name="Liang Q."/>
        </authorList>
    </citation>
    <scope>NUCLEOTIDE SEQUENCE [LARGE SCALE GENOMIC DNA]</scope>
    <source>
        <strain evidence="14 15">V1718</strain>
    </source>
</reference>
<evidence type="ECO:0000256" key="4">
    <source>
        <dbReference type="ARBA" id="ARBA00022553"/>
    </source>
</evidence>
<dbReference type="SUPFAM" id="SSF55874">
    <property type="entry name" value="ATPase domain of HSP90 chaperone/DNA topoisomerase II/histidine kinase"/>
    <property type="match status" value="1"/>
</dbReference>
<evidence type="ECO:0000256" key="7">
    <source>
        <dbReference type="ARBA" id="ARBA00022777"/>
    </source>
</evidence>
<dbReference type="SMART" id="SM00304">
    <property type="entry name" value="HAMP"/>
    <property type="match status" value="1"/>
</dbReference>
<dbReference type="Pfam" id="PF02518">
    <property type="entry name" value="HATPase_c"/>
    <property type="match status" value="1"/>
</dbReference>
<dbReference type="EC" id="2.7.13.3" evidence="3"/>
<dbReference type="SMART" id="SM00387">
    <property type="entry name" value="HATPase_c"/>
    <property type="match status" value="1"/>
</dbReference>
<keyword evidence="5" id="KW-0808">Transferase</keyword>
<dbReference type="InterPro" id="IPR005467">
    <property type="entry name" value="His_kinase_dom"/>
</dbReference>
<dbReference type="Proteomes" id="UP000321595">
    <property type="component" value="Chromosome"/>
</dbReference>
<evidence type="ECO:0000256" key="5">
    <source>
        <dbReference type="ARBA" id="ARBA00022679"/>
    </source>
</evidence>
<dbReference type="InterPro" id="IPR050428">
    <property type="entry name" value="TCS_sensor_his_kinase"/>
</dbReference>
<dbReference type="RefSeq" id="WP_146958405.1">
    <property type="nucleotide sequence ID" value="NZ_CP042467.1"/>
</dbReference>
<dbReference type="PROSITE" id="PS50109">
    <property type="entry name" value="HIS_KIN"/>
    <property type="match status" value="1"/>
</dbReference>
<keyword evidence="7 14" id="KW-0418">Kinase</keyword>
<gene>
    <name evidence="14" type="ORF">FRD01_05565</name>
</gene>
<dbReference type="InterPro" id="IPR003594">
    <property type="entry name" value="HATPase_dom"/>
</dbReference>
<dbReference type="InterPro" id="IPR003661">
    <property type="entry name" value="HisK_dim/P_dom"/>
</dbReference>
<feature type="transmembrane region" description="Helical" evidence="11">
    <location>
        <begin position="155"/>
        <end position="174"/>
    </location>
</feature>
<accession>A0A5B8XRS8</accession>
<dbReference type="Gene3D" id="1.10.287.130">
    <property type="match status" value="1"/>
</dbReference>
<name>A0A5B8XRS8_9DELT</name>
<evidence type="ECO:0000256" key="10">
    <source>
        <dbReference type="ARBA" id="ARBA00023136"/>
    </source>
</evidence>
<evidence type="ECO:0000256" key="9">
    <source>
        <dbReference type="ARBA" id="ARBA00023012"/>
    </source>
</evidence>
<keyword evidence="10 11" id="KW-0472">Membrane</keyword>
<dbReference type="Gene3D" id="6.10.340.10">
    <property type="match status" value="1"/>
</dbReference>
<dbReference type="SMART" id="SM00388">
    <property type="entry name" value="HisKA"/>
    <property type="match status" value="1"/>
</dbReference>
<dbReference type="Gene3D" id="3.30.565.10">
    <property type="entry name" value="Histidine kinase-like ATPase, C-terminal domain"/>
    <property type="match status" value="1"/>
</dbReference>
<dbReference type="InterPro" id="IPR036097">
    <property type="entry name" value="HisK_dim/P_sf"/>
</dbReference>
<dbReference type="SUPFAM" id="SSF47384">
    <property type="entry name" value="Homodimeric domain of signal transducing histidine kinase"/>
    <property type="match status" value="1"/>
</dbReference>
<comment type="catalytic activity">
    <reaction evidence="1">
        <text>ATP + protein L-histidine = ADP + protein N-phospho-L-histidine.</text>
        <dbReference type="EC" id="2.7.13.3"/>
    </reaction>
</comment>
<keyword evidence="15" id="KW-1185">Reference proteome</keyword>
<dbReference type="AlphaFoldDB" id="A0A5B8XRS8"/>
<dbReference type="KEGG" id="bbae:FRD01_05565"/>
<evidence type="ECO:0000256" key="8">
    <source>
        <dbReference type="ARBA" id="ARBA00022989"/>
    </source>
</evidence>